<evidence type="ECO:0000256" key="1">
    <source>
        <dbReference type="RuleBase" id="RU000384"/>
    </source>
</evidence>
<gene>
    <name evidence="4" type="ORF">ACFSXZ_36340</name>
</gene>
<reference evidence="5" key="1">
    <citation type="journal article" date="2019" name="Int. J. Syst. Evol. Microbiol.">
        <title>The Global Catalogue of Microorganisms (GCM) 10K type strain sequencing project: providing services to taxonomists for standard genome sequencing and annotation.</title>
        <authorList>
            <consortium name="The Broad Institute Genomics Platform"/>
            <consortium name="The Broad Institute Genome Sequencing Center for Infectious Disease"/>
            <person name="Wu L."/>
            <person name="Ma J."/>
        </authorList>
    </citation>
    <scope>NUCLEOTIDE SEQUENCE [LARGE SCALE GENOMIC DNA]</scope>
    <source>
        <strain evidence="5">CGMCC 4.7645</strain>
    </source>
</reference>
<evidence type="ECO:0000313" key="4">
    <source>
        <dbReference type="EMBL" id="MFD2421814.1"/>
    </source>
</evidence>
<dbReference type="Proteomes" id="UP001597417">
    <property type="component" value="Unassembled WGS sequence"/>
</dbReference>
<name>A0ABW5G662_9PSEU</name>
<dbReference type="InterPro" id="IPR014746">
    <property type="entry name" value="Gln_synth/guanido_kin_cat_dom"/>
</dbReference>
<feature type="domain" description="GS catalytic" evidence="3">
    <location>
        <begin position="15"/>
        <end position="56"/>
    </location>
</feature>
<evidence type="ECO:0000313" key="5">
    <source>
        <dbReference type="Proteomes" id="UP001597417"/>
    </source>
</evidence>
<dbReference type="SUPFAM" id="SSF55931">
    <property type="entry name" value="Glutamine synthetase/guanido kinase"/>
    <property type="match status" value="1"/>
</dbReference>
<keyword evidence="5" id="KW-1185">Reference proteome</keyword>
<evidence type="ECO:0000256" key="2">
    <source>
        <dbReference type="SAM" id="MobiDB-lite"/>
    </source>
</evidence>
<dbReference type="Pfam" id="PF00120">
    <property type="entry name" value="Gln-synt_C"/>
    <property type="match status" value="1"/>
</dbReference>
<dbReference type="InterPro" id="IPR008146">
    <property type="entry name" value="Gln_synth_cat_dom"/>
</dbReference>
<feature type="region of interest" description="Disordered" evidence="2">
    <location>
        <begin position="44"/>
        <end position="100"/>
    </location>
</feature>
<sequence>MVGLPASFPQLLSALNPEFFAPINITWAIDNRAACLRVITDSRSSTRLEHRRGDKEALRVAGKDAPRSERDLAGTAGRPVGIDRPERTQHGRAERPDAAR</sequence>
<accession>A0ABW5G662</accession>
<organism evidence="4 5">
    <name type="scientific">Amycolatopsis pigmentata</name>
    <dbReference type="NCBI Taxonomy" id="450801"/>
    <lineage>
        <taxon>Bacteria</taxon>
        <taxon>Bacillati</taxon>
        <taxon>Actinomycetota</taxon>
        <taxon>Actinomycetes</taxon>
        <taxon>Pseudonocardiales</taxon>
        <taxon>Pseudonocardiaceae</taxon>
        <taxon>Amycolatopsis</taxon>
    </lineage>
</organism>
<protein>
    <recommendedName>
        <fullName evidence="3">GS catalytic domain-containing protein</fullName>
    </recommendedName>
</protein>
<evidence type="ECO:0000259" key="3">
    <source>
        <dbReference type="Pfam" id="PF00120"/>
    </source>
</evidence>
<dbReference type="RefSeq" id="WP_378270596.1">
    <property type="nucleotide sequence ID" value="NZ_JBHUKR010000023.1"/>
</dbReference>
<dbReference type="Gene3D" id="3.30.590.10">
    <property type="entry name" value="Glutamine synthetase/guanido kinase, catalytic domain"/>
    <property type="match status" value="1"/>
</dbReference>
<comment type="caution">
    <text evidence="4">The sequence shown here is derived from an EMBL/GenBank/DDBJ whole genome shotgun (WGS) entry which is preliminary data.</text>
</comment>
<proteinExistence type="inferred from homology"/>
<comment type="similarity">
    <text evidence="1">Belongs to the glutamine synthetase family.</text>
</comment>
<feature type="compositionally biased region" description="Basic and acidic residues" evidence="2">
    <location>
        <begin position="81"/>
        <end position="100"/>
    </location>
</feature>
<dbReference type="EMBL" id="JBHUKR010000023">
    <property type="protein sequence ID" value="MFD2421814.1"/>
    <property type="molecule type" value="Genomic_DNA"/>
</dbReference>
<feature type="compositionally biased region" description="Basic and acidic residues" evidence="2">
    <location>
        <begin position="44"/>
        <end position="72"/>
    </location>
</feature>